<reference evidence="1 2" key="1">
    <citation type="submission" date="2015-07" db="EMBL/GenBank/DDBJ databases">
        <title>The genome of Dufourea novaeangliae.</title>
        <authorList>
            <person name="Pan H."/>
            <person name="Kapheim K."/>
        </authorList>
    </citation>
    <scope>NUCLEOTIDE SEQUENCE [LARGE SCALE GENOMIC DNA]</scope>
    <source>
        <strain evidence="1">0120121106</strain>
        <tissue evidence="1">Whole body</tissue>
    </source>
</reference>
<proteinExistence type="predicted"/>
<dbReference type="Proteomes" id="UP000076502">
    <property type="component" value="Unassembled WGS sequence"/>
</dbReference>
<keyword evidence="2" id="KW-1185">Reference proteome</keyword>
<dbReference type="EMBL" id="KQ434902">
    <property type="protein sequence ID" value="KZC11119.1"/>
    <property type="molecule type" value="Genomic_DNA"/>
</dbReference>
<dbReference type="AlphaFoldDB" id="A0A154PGY4"/>
<accession>A0A154PGY4</accession>
<protein>
    <submittedName>
        <fullName evidence="1">Uncharacterized protein</fullName>
    </submittedName>
</protein>
<gene>
    <name evidence="1" type="ORF">WN55_02480</name>
</gene>
<evidence type="ECO:0000313" key="2">
    <source>
        <dbReference type="Proteomes" id="UP000076502"/>
    </source>
</evidence>
<sequence>MMVASLSDKVTLESKLPQLTVRKIINALKFSRYTNIKDTYLEFHLREKYP</sequence>
<name>A0A154PGY4_DUFNO</name>
<organism evidence="1 2">
    <name type="scientific">Dufourea novaeangliae</name>
    <name type="common">Sweat bee</name>
    <dbReference type="NCBI Taxonomy" id="178035"/>
    <lineage>
        <taxon>Eukaryota</taxon>
        <taxon>Metazoa</taxon>
        <taxon>Ecdysozoa</taxon>
        <taxon>Arthropoda</taxon>
        <taxon>Hexapoda</taxon>
        <taxon>Insecta</taxon>
        <taxon>Pterygota</taxon>
        <taxon>Neoptera</taxon>
        <taxon>Endopterygota</taxon>
        <taxon>Hymenoptera</taxon>
        <taxon>Apocrita</taxon>
        <taxon>Aculeata</taxon>
        <taxon>Apoidea</taxon>
        <taxon>Anthophila</taxon>
        <taxon>Halictidae</taxon>
        <taxon>Rophitinae</taxon>
        <taxon>Dufourea</taxon>
    </lineage>
</organism>
<evidence type="ECO:0000313" key="1">
    <source>
        <dbReference type="EMBL" id="KZC11119.1"/>
    </source>
</evidence>